<name>A0AAE0X9U4_9PEZI</name>
<protein>
    <recommendedName>
        <fullName evidence="4">Transcription factor domain-containing protein</fullName>
    </recommendedName>
</protein>
<gene>
    <name evidence="2" type="ORF">B0T22DRAFT_460111</name>
</gene>
<evidence type="ECO:0000313" key="3">
    <source>
        <dbReference type="Proteomes" id="UP001270362"/>
    </source>
</evidence>
<reference evidence="2" key="1">
    <citation type="journal article" date="2023" name="Mol. Phylogenet. Evol.">
        <title>Genome-scale phylogeny and comparative genomics of the fungal order Sordariales.</title>
        <authorList>
            <person name="Hensen N."/>
            <person name="Bonometti L."/>
            <person name="Westerberg I."/>
            <person name="Brannstrom I.O."/>
            <person name="Guillou S."/>
            <person name="Cros-Aarteil S."/>
            <person name="Calhoun S."/>
            <person name="Haridas S."/>
            <person name="Kuo A."/>
            <person name="Mondo S."/>
            <person name="Pangilinan J."/>
            <person name="Riley R."/>
            <person name="LaButti K."/>
            <person name="Andreopoulos B."/>
            <person name="Lipzen A."/>
            <person name="Chen C."/>
            <person name="Yan M."/>
            <person name="Daum C."/>
            <person name="Ng V."/>
            <person name="Clum A."/>
            <person name="Steindorff A."/>
            <person name="Ohm R.A."/>
            <person name="Martin F."/>
            <person name="Silar P."/>
            <person name="Natvig D.O."/>
            <person name="Lalanne C."/>
            <person name="Gautier V."/>
            <person name="Ament-Velasquez S.L."/>
            <person name="Kruys A."/>
            <person name="Hutchinson M.I."/>
            <person name="Powell A.J."/>
            <person name="Barry K."/>
            <person name="Miller A.N."/>
            <person name="Grigoriev I.V."/>
            <person name="Debuchy R."/>
            <person name="Gladieux P."/>
            <person name="Hiltunen Thoren M."/>
            <person name="Johannesson H."/>
        </authorList>
    </citation>
    <scope>NUCLEOTIDE SEQUENCE</scope>
    <source>
        <strain evidence="2">CBS 314.62</strain>
    </source>
</reference>
<sequence length="543" mass="60243">MSSTPKGNSPKGGGEMHFIVSTRPEDINSSTRKLIRSHVMLGKNRGKTRAAGQGAPRSTRERDTPATTTFRVLARSNRKFATSKDEHHADEDNPVPPAPAAVDALAPTRPDSVPSRVGSDYSLIRFAGSIDPEIASVVVRLSSIMRQTLLPHALGMYFDNIETYKEMIGFLTFDTIYLNAMICASQDYFDMLTKRGIALQSYAAPSIRASPHFIKALSLLRQRLAVEDEETKFSKMTICTIMTLGAHAYFMGEYTTARHHLTGLRKIITLRGGLVTLRDAEKQLVEVIRCDLILALHHGSKPLFFADPTLEPLFPYPDDALPNTTTSHGTSPNTKWQRDDTALADMDDDLARAWDVMSRFFSLLDRADETHTSLPKEIVMNTMASVTYRLLAMEFPPGSPDAAVRLGLLAFCSVSFLQWRNTNVHPVGAWLPAAYKECLLESIALRDSAPTLWLWLLMTGAVSVWDEPGYLKWLGPMLRMSFVDCELETWEELRAVLGGLLWSSVIHDEAGEKAFQAFRSVGLRAPEEEGDGDGGLLADLPLR</sequence>
<organism evidence="2 3">
    <name type="scientific">Podospora appendiculata</name>
    <dbReference type="NCBI Taxonomy" id="314037"/>
    <lineage>
        <taxon>Eukaryota</taxon>
        <taxon>Fungi</taxon>
        <taxon>Dikarya</taxon>
        <taxon>Ascomycota</taxon>
        <taxon>Pezizomycotina</taxon>
        <taxon>Sordariomycetes</taxon>
        <taxon>Sordariomycetidae</taxon>
        <taxon>Sordariales</taxon>
        <taxon>Podosporaceae</taxon>
        <taxon>Podospora</taxon>
    </lineage>
</organism>
<feature type="region of interest" description="Disordered" evidence="1">
    <location>
        <begin position="42"/>
        <end position="114"/>
    </location>
</feature>
<dbReference type="AlphaFoldDB" id="A0AAE0X9U4"/>
<evidence type="ECO:0000313" key="2">
    <source>
        <dbReference type="EMBL" id="KAK3688708.1"/>
    </source>
</evidence>
<comment type="caution">
    <text evidence="2">The sequence shown here is derived from an EMBL/GenBank/DDBJ whole genome shotgun (WGS) entry which is preliminary data.</text>
</comment>
<proteinExistence type="predicted"/>
<evidence type="ECO:0000256" key="1">
    <source>
        <dbReference type="SAM" id="MobiDB-lite"/>
    </source>
</evidence>
<accession>A0AAE0X9U4</accession>
<dbReference type="PANTHER" id="PTHR37540:SF5">
    <property type="entry name" value="TRANSCRIPTION FACTOR DOMAIN-CONTAINING PROTEIN"/>
    <property type="match status" value="1"/>
</dbReference>
<feature type="compositionally biased region" description="Basic and acidic residues" evidence="1">
    <location>
        <begin position="82"/>
        <end position="91"/>
    </location>
</feature>
<reference evidence="2" key="2">
    <citation type="submission" date="2023-06" db="EMBL/GenBank/DDBJ databases">
        <authorList>
            <consortium name="Lawrence Berkeley National Laboratory"/>
            <person name="Haridas S."/>
            <person name="Hensen N."/>
            <person name="Bonometti L."/>
            <person name="Westerberg I."/>
            <person name="Brannstrom I.O."/>
            <person name="Guillou S."/>
            <person name="Cros-Aarteil S."/>
            <person name="Calhoun S."/>
            <person name="Kuo A."/>
            <person name="Mondo S."/>
            <person name="Pangilinan J."/>
            <person name="Riley R."/>
            <person name="Labutti K."/>
            <person name="Andreopoulos B."/>
            <person name="Lipzen A."/>
            <person name="Chen C."/>
            <person name="Yanf M."/>
            <person name="Daum C."/>
            <person name="Ng V."/>
            <person name="Clum A."/>
            <person name="Steindorff A."/>
            <person name="Ohm R."/>
            <person name="Martin F."/>
            <person name="Silar P."/>
            <person name="Natvig D."/>
            <person name="Lalanne C."/>
            <person name="Gautier V."/>
            <person name="Ament-Velasquez S.L."/>
            <person name="Kruys A."/>
            <person name="Hutchinson M.I."/>
            <person name="Powell A.J."/>
            <person name="Barry K."/>
            <person name="Miller A.N."/>
            <person name="Grigoriev I.V."/>
            <person name="Debuchy R."/>
            <person name="Gladieux P."/>
            <person name="Thoren M.H."/>
            <person name="Johannesson H."/>
        </authorList>
    </citation>
    <scope>NUCLEOTIDE SEQUENCE</scope>
    <source>
        <strain evidence="2">CBS 314.62</strain>
    </source>
</reference>
<keyword evidence="3" id="KW-1185">Reference proteome</keyword>
<dbReference type="EMBL" id="JAULSO010000002">
    <property type="protein sequence ID" value="KAK3688708.1"/>
    <property type="molecule type" value="Genomic_DNA"/>
</dbReference>
<dbReference type="PANTHER" id="PTHR37540">
    <property type="entry name" value="TRANSCRIPTION FACTOR (ACR-2), PUTATIVE-RELATED-RELATED"/>
    <property type="match status" value="1"/>
</dbReference>
<dbReference type="Proteomes" id="UP001270362">
    <property type="component" value="Unassembled WGS sequence"/>
</dbReference>
<evidence type="ECO:0008006" key="4">
    <source>
        <dbReference type="Google" id="ProtNLM"/>
    </source>
</evidence>